<dbReference type="AlphaFoldDB" id="A0A382H9F4"/>
<dbReference type="EMBL" id="UINC01059954">
    <property type="protein sequence ID" value="SVB83938.1"/>
    <property type="molecule type" value="Genomic_DNA"/>
</dbReference>
<gene>
    <name evidence="1" type="ORF">METZ01_LOCUS236792</name>
</gene>
<dbReference type="PROSITE" id="PS51257">
    <property type="entry name" value="PROKAR_LIPOPROTEIN"/>
    <property type="match status" value="1"/>
</dbReference>
<name>A0A382H9F4_9ZZZZ</name>
<proteinExistence type="predicted"/>
<accession>A0A382H9F4</accession>
<reference evidence="1" key="1">
    <citation type="submission" date="2018-05" db="EMBL/GenBank/DDBJ databases">
        <authorList>
            <person name="Lanie J.A."/>
            <person name="Ng W.-L."/>
            <person name="Kazmierczak K.M."/>
            <person name="Andrzejewski T.M."/>
            <person name="Davidsen T.M."/>
            <person name="Wayne K.J."/>
            <person name="Tettelin H."/>
            <person name="Glass J.I."/>
            <person name="Rusch D."/>
            <person name="Podicherti R."/>
            <person name="Tsui H.-C.T."/>
            <person name="Winkler M.E."/>
        </authorList>
    </citation>
    <scope>NUCLEOTIDE SEQUENCE</scope>
</reference>
<organism evidence="1">
    <name type="scientific">marine metagenome</name>
    <dbReference type="NCBI Taxonomy" id="408172"/>
    <lineage>
        <taxon>unclassified sequences</taxon>
        <taxon>metagenomes</taxon>
        <taxon>ecological metagenomes</taxon>
    </lineage>
</organism>
<evidence type="ECO:0008006" key="2">
    <source>
        <dbReference type="Google" id="ProtNLM"/>
    </source>
</evidence>
<evidence type="ECO:0000313" key="1">
    <source>
        <dbReference type="EMBL" id="SVB83938.1"/>
    </source>
</evidence>
<sequence length="171" mass="18691">MKKILKTTSFLGILFLFTGCTLFSSTYQEESRRVIDYLLSDLPIPEDADIQKEPTVILGTGTGIAGRIVLNSPVSPASNLIFYGNATQGSGWTLSSSTVAEEIVLVYTKEERYATIEILRQRDRLGTFFGGENNSQITISVVHPGAIQEQNPYLALDPSNSIQQGSVVLTE</sequence>
<protein>
    <recommendedName>
        <fullName evidence="2">Lipoprotein</fullName>
    </recommendedName>
</protein>